<dbReference type="STRING" id="299467.A0A443SID1"/>
<feature type="active site" description="Nucleophile" evidence="5">
    <location>
        <position position="16"/>
    </location>
</feature>
<dbReference type="SUPFAM" id="SSF52833">
    <property type="entry name" value="Thioredoxin-like"/>
    <property type="match status" value="1"/>
</dbReference>
<dbReference type="GO" id="GO:0006749">
    <property type="term" value="P:glutathione metabolic process"/>
    <property type="evidence" value="ECO:0007669"/>
    <property type="project" value="TreeGrafter"/>
</dbReference>
<reference evidence="7 8" key="1">
    <citation type="journal article" date="2018" name="Gigascience">
        <title>Genomes of trombidid mites reveal novel predicted allergens and laterally-transferred genes associated with secondary metabolism.</title>
        <authorList>
            <person name="Dong X."/>
            <person name="Chaisiri K."/>
            <person name="Xia D."/>
            <person name="Armstrong S.D."/>
            <person name="Fang Y."/>
            <person name="Donnelly M.J."/>
            <person name="Kadowaki T."/>
            <person name="McGarry J.W."/>
            <person name="Darby A.C."/>
            <person name="Makepeace B.L."/>
        </authorList>
    </citation>
    <scope>NUCLEOTIDE SEQUENCE [LARGE SCALE GENOMIC DNA]</scope>
    <source>
        <strain evidence="7">UoL-UT</strain>
    </source>
</reference>
<dbReference type="InterPro" id="IPR001853">
    <property type="entry name" value="DSBA-like_thioredoxin_dom"/>
</dbReference>
<dbReference type="PANTHER" id="PTHR42943:SF2">
    <property type="entry name" value="GLUTATHIONE S-TRANSFERASE KAPPA 1"/>
    <property type="match status" value="1"/>
</dbReference>
<dbReference type="InterPro" id="IPR014440">
    <property type="entry name" value="HCCAis_GSTk"/>
</dbReference>
<dbReference type="Proteomes" id="UP000288716">
    <property type="component" value="Unassembled WGS sequence"/>
</dbReference>
<comment type="catalytic activity">
    <reaction evidence="3 4">
        <text>RX + glutathione = an S-substituted glutathione + a halide anion + H(+)</text>
        <dbReference type="Rhea" id="RHEA:16437"/>
        <dbReference type="ChEBI" id="CHEBI:15378"/>
        <dbReference type="ChEBI" id="CHEBI:16042"/>
        <dbReference type="ChEBI" id="CHEBI:17792"/>
        <dbReference type="ChEBI" id="CHEBI:57925"/>
        <dbReference type="ChEBI" id="CHEBI:90779"/>
        <dbReference type="EC" id="2.5.1.18"/>
    </reaction>
</comment>
<dbReference type="EMBL" id="NCKV01002150">
    <property type="protein sequence ID" value="RWS27255.1"/>
    <property type="molecule type" value="Genomic_DNA"/>
</dbReference>
<evidence type="ECO:0000256" key="1">
    <source>
        <dbReference type="ARBA" id="ARBA00006494"/>
    </source>
</evidence>
<dbReference type="PIRSF" id="PIRSF006386">
    <property type="entry name" value="HCCAis_GSTk"/>
    <property type="match status" value="1"/>
</dbReference>
<dbReference type="GO" id="GO:0004364">
    <property type="term" value="F:glutathione transferase activity"/>
    <property type="evidence" value="ECO:0007669"/>
    <property type="project" value="UniProtKB-UniRule"/>
</dbReference>
<evidence type="ECO:0000313" key="8">
    <source>
        <dbReference type="Proteomes" id="UP000288716"/>
    </source>
</evidence>
<evidence type="ECO:0000313" key="7">
    <source>
        <dbReference type="EMBL" id="RWS27255.1"/>
    </source>
</evidence>
<dbReference type="Pfam" id="PF01323">
    <property type="entry name" value="DSBA"/>
    <property type="match status" value="1"/>
</dbReference>
<accession>A0A443SID1</accession>
<dbReference type="GO" id="GO:0005777">
    <property type="term" value="C:peroxisome"/>
    <property type="evidence" value="ECO:0007669"/>
    <property type="project" value="TreeGrafter"/>
</dbReference>
<dbReference type="EC" id="2.5.1.18" evidence="4"/>
<name>A0A443SID1_9ACAR</name>
<dbReference type="Gene3D" id="3.40.30.10">
    <property type="entry name" value="Glutaredoxin"/>
    <property type="match status" value="1"/>
</dbReference>
<dbReference type="PANTHER" id="PTHR42943">
    <property type="entry name" value="GLUTATHIONE S-TRANSFERASE KAPPA"/>
    <property type="match status" value="1"/>
</dbReference>
<protein>
    <recommendedName>
        <fullName evidence="4">Glutathione S-transferase kappa</fullName>
        <ecNumber evidence="4">2.5.1.18</ecNumber>
    </recommendedName>
</protein>
<evidence type="ECO:0000256" key="3">
    <source>
        <dbReference type="ARBA" id="ARBA00047960"/>
    </source>
</evidence>
<dbReference type="VEuPathDB" id="VectorBase:LDEU004784"/>
<evidence type="ECO:0000256" key="2">
    <source>
        <dbReference type="ARBA" id="ARBA00022679"/>
    </source>
</evidence>
<comment type="caution">
    <text evidence="7">The sequence shown here is derived from an EMBL/GenBank/DDBJ whole genome shotgun (WGS) entry which is preliminary data.</text>
</comment>
<evidence type="ECO:0000256" key="5">
    <source>
        <dbReference type="PIRSR" id="PIRSR006386-1"/>
    </source>
</evidence>
<gene>
    <name evidence="7" type="ORF">B4U80_00641</name>
</gene>
<dbReference type="InterPro" id="IPR036249">
    <property type="entry name" value="Thioredoxin-like_sf"/>
</dbReference>
<keyword evidence="8" id="KW-1185">Reference proteome</keyword>
<comment type="similarity">
    <text evidence="1 4">Belongs to the GST superfamily. Kappa family.</text>
</comment>
<dbReference type="OrthoDB" id="4664297at2759"/>
<dbReference type="GO" id="GO:0004602">
    <property type="term" value="F:glutathione peroxidase activity"/>
    <property type="evidence" value="ECO:0007669"/>
    <property type="project" value="TreeGrafter"/>
</dbReference>
<dbReference type="InterPro" id="IPR051924">
    <property type="entry name" value="GST_Kappa/NadH"/>
</dbReference>
<sequence>MAKSKIAVDLFYDVISPYARIGFELMCRNRSVWPKMDLRLKPFLLGAVMKSSKNSAPMMVPNKAMYMLEDIRRLSSMHQIPLKVPSNFFELVIKKGSLRAMRFVTAVDIITKGESTEKVSRGLWERIFLNEPGLDITENDSFKDVASKIGLSGEITEKCLKAIENDETKAKLKQNTDEAIAAGAFGAPTMLVHIGDKPEMIFGSDRIEMIAYLLEENYAASFAQRAKL</sequence>
<keyword evidence="2 4" id="KW-0808">Transferase</keyword>
<dbReference type="FunFam" id="3.40.30.10:FF:000096">
    <property type="entry name" value="Glutathione S-transferase kappa"/>
    <property type="match status" value="1"/>
</dbReference>
<organism evidence="7 8">
    <name type="scientific">Leptotrombidium deliense</name>
    <dbReference type="NCBI Taxonomy" id="299467"/>
    <lineage>
        <taxon>Eukaryota</taxon>
        <taxon>Metazoa</taxon>
        <taxon>Ecdysozoa</taxon>
        <taxon>Arthropoda</taxon>
        <taxon>Chelicerata</taxon>
        <taxon>Arachnida</taxon>
        <taxon>Acari</taxon>
        <taxon>Acariformes</taxon>
        <taxon>Trombidiformes</taxon>
        <taxon>Prostigmata</taxon>
        <taxon>Anystina</taxon>
        <taxon>Parasitengona</taxon>
        <taxon>Trombiculoidea</taxon>
        <taxon>Trombiculidae</taxon>
        <taxon>Leptotrombidium</taxon>
    </lineage>
</organism>
<evidence type="ECO:0000259" key="6">
    <source>
        <dbReference type="Pfam" id="PF01323"/>
    </source>
</evidence>
<proteinExistence type="inferred from homology"/>
<dbReference type="AlphaFoldDB" id="A0A443SID1"/>
<feature type="domain" description="DSBA-like thioredoxin" evidence="6">
    <location>
        <begin position="8"/>
        <end position="214"/>
    </location>
</feature>
<evidence type="ECO:0000256" key="4">
    <source>
        <dbReference type="PIRNR" id="PIRNR006386"/>
    </source>
</evidence>
<dbReference type="GO" id="GO:0005739">
    <property type="term" value="C:mitochondrion"/>
    <property type="evidence" value="ECO:0007669"/>
    <property type="project" value="TreeGrafter"/>
</dbReference>